<dbReference type="RefSeq" id="XP_033685543.1">
    <property type="nucleotide sequence ID" value="XM_033834796.1"/>
</dbReference>
<evidence type="ECO:0000313" key="1">
    <source>
        <dbReference type="EMBL" id="KAF2250539.1"/>
    </source>
</evidence>
<dbReference type="OrthoDB" id="5425548at2759"/>
<accession>A0A6A6IJY0</accession>
<organism evidence="1 2">
    <name type="scientific">Trematosphaeria pertusa</name>
    <dbReference type="NCBI Taxonomy" id="390896"/>
    <lineage>
        <taxon>Eukaryota</taxon>
        <taxon>Fungi</taxon>
        <taxon>Dikarya</taxon>
        <taxon>Ascomycota</taxon>
        <taxon>Pezizomycotina</taxon>
        <taxon>Dothideomycetes</taxon>
        <taxon>Pleosporomycetidae</taxon>
        <taxon>Pleosporales</taxon>
        <taxon>Massarineae</taxon>
        <taxon>Trematosphaeriaceae</taxon>
        <taxon>Trematosphaeria</taxon>
    </lineage>
</organism>
<gene>
    <name evidence="1" type="ORF">BU26DRAFT_591410</name>
</gene>
<keyword evidence="2" id="KW-1185">Reference proteome</keyword>
<name>A0A6A6IJY0_9PLEO</name>
<sequence length="310" mass="33912">MAGLFRVFCELCKGFTSHLASFILSTLSSFATLFSTHTVSRATAAENAIRSGDTVSVFDPNTNSEWTGTVGCFLKDARKGTYYAVTAGRVAGPPGCLYTLKNRRFPRAVIRATHVPNFRTSLYDELASEVALLEVAPEDASAIDALIPRLDVNGFGGGAPRYLDLQHHRARWSAIWKRVDDERGIRVYKEGEATGHTVGTLYKVVHELPAAHLGGNHPHPDEEELDSPSGQRYQETIAGDHDRRWVGVVKRSDHTFTGPGDSGALVYAIEDSCVVPLGIHICIEDGDSIFLSIETFMLEGILYGLDLQFA</sequence>
<dbReference type="GeneID" id="54588126"/>
<dbReference type="EMBL" id="ML987193">
    <property type="protein sequence ID" value="KAF2250539.1"/>
    <property type="molecule type" value="Genomic_DNA"/>
</dbReference>
<reference evidence="1" key="1">
    <citation type="journal article" date="2020" name="Stud. Mycol.">
        <title>101 Dothideomycetes genomes: a test case for predicting lifestyles and emergence of pathogens.</title>
        <authorList>
            <person name="Haridas S."/>
            <person name="Albert R."/>
            <person name="Binder M."/>
            <person name="Bloem J."/>
            <person name="Labutti K."/>
            <person name="Salamov A."/>
            <person name="Andreopoulos B."/>
            <person name="Baker S."/>
            <person name="Barry K."/>
            <person name="Bills G."/>
            <person name="Bluhm B."/>
            <person name="Cannon C."/>
            <person name="Castanera R."/>
            <person name="Culley D."/>
            <person name="Daum C."/>
            <person name="Ezra D."/>
            <person name="Gonzalez J."/>
            <person name="Henrissat B."/>
            <person name="Kuo A."/>
            <person name="Liang C."/>
            <person name="Lipzen A."/>
            <person name="Lutzoni F."/>
            <person name="Magnuson J."/>
            <person name="Mondo S."/>
            <person name="Nolan M."/>
            <person name="Ohm R."/>
            <person name="Pangilinan J."/>
            <person name="Park H.-J."/>
            <person name="Ramirez L."/>
            <person name="Alfaro M."/>
            <person name="Sun H."/>
            <person name="Tritt A."/>
            <person name="Yoshinaga Y."/>
            <person name="Zwiers L.-H."/>
            <person name="Turgeon B."/>
            <person name="Goodwin S."/>
            <person name="Spatafora J."/>
            <person name="Crous P."/>
            <person name="Grigoriev I."/>
        </authorList>
    </citation>
    <scope>NUCLEOTIDE SEQUENCE</scope>
    <source>
        <strain evidence="1">CBS 122368</strain>
    </source>
</reference>
<dbReference type="AlphaFoldDB" id="A0A6A6IJY0"/>
<evidence type="ECO:0008006" key="3">
    <source>
        <dbReference type="Google" id="ProtNLM"/>
    </source>
</evidence>
<dbReference type="Proteomes" id="UP000800094">
    <property type="component" value="Unassembled WGS sequence"/>
</dbReference>
<proteinExistence type="predicted"/>
<protein>
    <recommendedName>
        <fullName evidence="3">Peptidase S1 domain-containing protein</fullName>
    </recommendedName>
</protein>
<evidence type="ECO:0000313" key="2">
    <source>
        <dbReference type="Proteomes" id="UP000800094"/>
    </source>
</evidence>